<protein>
    <submittedName>
        <fullName evidence="2">Predicted protein</fullName>
    </submittedName>
</protein>
<proteinExistence type="evidence at transcript level"/>
<accession>F2DNS5</accession>
<organism evidence="2">
    <name type="scientific">Hordeum vulgare subsp. vulgare</name>
    <name type="common">Domesticated barley</name>
    <dbReference type="NCBI Taxonomy" id="112509"/>
    <lineage>
        <taxon>Eukaryota</taxon>
        <taxon>Viridiplantae</taxon>
        <taxon>Streptophyta</taxon>
        <taxon>Embryophyta</taxon>
        <taxon>Tracheophyta</taxon>
        <taxon>Spermatophyta</taxon>
        <taxon>Magnoliopsida</taxon>
        <taxon>Liliopsida</taxon>
        <taxon>Poales</taxon>
        <taxon>Poaceae</taxon>
        <taxon>BOP clade</taxon>
        <taxon>Pooideae</taxon>
        <taxon>Triticodae</taxon>
        <taxon>Triticeae</taxon>
        <taxon>Hordeinae</taxon>
        <taxon>Hordeum</taxon>
    </lineage>
</organism>
<dbReference type="EMBL" id="AK365543">
    <property type="protein sequence ID" value="BAJ96746.1"/>
    <property type="molecule type" value="mRNA"/>
</dbReference>
<sequence>MVNYTKSTATLLHCDYDTTTVAIANLGCPITQLPITYLGIPLTIRRPTAAQLQPLVDRIAGRLPTWKAGLMNKPGRLALVKSVLGAIPVHQLLVYAPPRKTLRQIEKIEHGFLWAGRRAANGGQCHVNWCSVCRPIQHGGLGVQDLERAGLALRLRWLWFSCTDPERAWHGLDLQSSSEERALFFASTFMTVGNGSSARFWEDRWLNGKSVCELMPQLHTCIPKRRCKDRTVAEGLLGNSWARDILGVLGVHEIGQYLQLWQLAQQVTLSTEPDKLTWRWTTSGVYTSQSAYLATFQGSTTCFSWKLIWKNGAPPKVKFFHWLACQDRCWTAERLARHGLQHHPRCLLCDQAPETTRHLMLECPFARQTWHETLAWLRMQPPHRVMRPH</sequence>
<dbReference type="Pfam" id="PF13966">
    <property type="entry name" value="zf-RVT"/>
    <property type="match status" value="1"/>
</dbReference>
<dbReference type="PANTHER" id="PTHR33116">
    <property type="entry name" value="REVERSE TRANSCRIPTASE ZINC-BINDING DOMAIN-CONTAINING PROTEIN-RELATED-RELATED"/>
    <property type="match status" value="1"/>
</dbReference>
<evidence type="ECO:0000313" key="2">
    <source>
        <dbReference type="EMBL" id="BAJ96746.1"/>
    </source>
</evidence>
<evidence type="ECO:0000259" key="1">
    <source>
        <dbReference type="Pfam" id="PF13966"/>
    </source>
</evidence>
<dbReference type="InterPro" id="IPR026960">
    <property type="entry name" value="RVT-Znf"/>
</dbReference>
<reference evidence="2" key="1">
    <citation type="journal article" date="2011" name="Plant Physiol.">
        <title>Comprehensive sequence analysis of 24,783 barley full-length cDNAs derived from 12 clone libraries.</title>
        <authorList>
            <person name="Matsumoto T."/>
            <person name="Tanaka T."/>
            <person name="Sakai H."/>
            <person name="Amano N."/>
            <person name="Kanamori H."/>
            <person name="Kurita K."/>
            <person name="Kikuta A."/>
            <person name="Kamiya K."/>
            <person name="Yamamoto M."/>
            <person name="Ikawa H."/>
            <person name="Fujii N."/>
            <person name="Hori K."/>
            <person name="Itoh T."/>
            <person name="Sato K."/>
        </authorList>
    </citation>
    <scope>NUCLEOTIDE SEQUENCE</scope>
    <source>
        <tissue evidence="2">Shoot and root</tissue>
    </source>
</reference>
<dbReference type="PANTHER" id="PTHR33116:SF78">
    <property type="entry name" value="OS12G0587133 PROTEIN"/>
    <property type="match status" value="1"/>
</dbReference>
<name>F2DNS5_HORVV</name>
<dbReference type="AlphaFoldDB" id="F2DNS5"/>
<feature type="domain" description="Reverse transcriptase zinc-binding" evidence="1">
    <location>
        <begin position="286"/>
        <end position="370"/>
    </location>
</feature>